<dbReference type="InterPro" id="IPR010982">
    <property type="entry name" value="Lambda_DNA-bd_dom_sf"/>
</dbReference>
<gene>
    <name evidence="1" type="ORF">DCW74_12870</name>
</gene>
<dbReference type="Gene3D" id="1.10.260.40">
    <property type="entry name" value="lambda repressor-like DNA-binding domains"/>
    <property type="match status" value="1"/>
</dbReference>
<comment type="caution">
    <text evidence="1">The sequence shown here is derived from an EMBL/GenBank/DDBJ whole genome shotgun (WGS) entry which is preliminary data.</text>
</comment>
<dbReference type="GO" id="GO:0003677">
    <property type="term" value="F:DNA binding"/>
    <property type="evidence" value="ECO:0007669"/>
    <property type="project" value="InterPro"/>
</dbReference>
<dbReference type="Proteomes" id="UP000263517">
    <property type="component" value="Unassembled WGS sequence"/>
</dbReference>
<proteinExistence type="predicted"/>
<sequence>MTETIFDRIATVIGTPGQKVYQADVIKAFRPKFRVSQSSVSKWASGDRMSIEKAIWFSNKYKVSGWWLLTGEGPMRPEYQIDGEDSLLLDILSNLNPQDKEDVLRYARYVASA</sequence>
<evidence type="ECO:0000313" key="2">
    <source>
        <dbReference type="Proteomes" id="UP000263517"/>
    </source>
</evidence>
<reference evidence="1 2" key="1">
    <citation type="journal article" date="2018" name="Nat. Biotechnol.">
        <title>A standardized bacterial taxonomy based on genome phylogeny substantially revises the tree of life.</title>
        <authorList>
            <person name="Parks D.H."/>
            <person name="Chuvochina M."/>
            <person name="Waite D.W."/>
            <person name="Rinke C."/>
            <person name="Skarshewski A."/>
            <person name="Chaumeil P.A."/>
            <person name="Hugenholtz P."/>
        </authorList>
    </citation>
    <scope>NUCLEOTIDE SEQUENCE [LARGE SCALE GENOMIC DNA]</scope>
    <source>
        <strain evidence="1">UBA11978</strain>
    </source>
</reference>
<name>A0A350P5P6_9ALTE</name>
<organism evidence="1 2">
    <name type="scientific">Alteromonas australica</name>
    <dbReference type="NCBI Taxonomy" id="589873"/>
    <lineage>
        <taxon>Bacteria</taxon>
        <taxon>Pseudomonadati</taxon>
        <taxon>Pseudomonadota</taxon>
        <taxon>Gammaproteobacteria</taxon>
        <taxon>Alteromonadales</taxon>
        <taxon>Alteromonadaceae</taxon>
        <taxon>Alteromonas/Salinimonas group</taxon>
        <taxon>Alteromonas</taxon>
    </lineage>
</organism>
<accession>A0A350P5P6</accession>
<dbReference type="EMBL" id="DNAN01000459">
    <property type="protein sequence ID" value="HAW76613.1"/>
    <property type="molecule type" value="Genomic_DNA"/>
</dbReference>
<evidence type="ECO:0000313" key="1">
    <source>
        <dbReference type="EMBL" id="HAW76613.1"/>
    </source>
</evidence>
<protein>
    <submittedName>
        <fullName evidence="1">Uncharacterized protein</fullName>
    </submittedName>
</protein>
<dbReference type="AlphaFoldDB" id="A0A350P5P6"/>